<dbReference type="InterPro" id="IPR018597">
    <property type="entry name" value="Phage_Tuc2009_YjcQ"/>
</dbReference>
<dbReference type="InterPro" id="IPR036388">
    <property type="entry name" value="WH-like_DNA-bd_sf"/>
</dbReference>
<dbReference type="Gene3D" id="1.10.10.10">
    <property type="entry name" value="Winged helix-like DNA-binding domain superfamily/Winged helix DNA-binding domain"/>
    <property type="match status" value="1"/>
</dbReference>
<organism evidence="1">
    <name type="scientific">Siphoviridae sp. ctQWe10</name>
    <dbReference type="NCBI Taxonomy" id="2827867"/>
    <lineage>
        <taxon>Viruses</taxon>
        <taxon>Duplodnaviria</taxon>
        <taxon>Heunggongvirae</taxon>
        <taxon>Uroviricota</taxon>
        <taxon>Caudoviricetes</taxon>
    </lineage>
</organism>
<accession>A0A8S5TBL5</accession>
<name>A0A8S5TBL5_9CAUD</name>
<sequence>MEREIYKVLSLLKYCYEKNKKIEEEIDYQELDLITMLKTFKYLQEEELVTGLKLKLFLGNKCDYDLNNLRITLKGLEYLKENKMMNKIKKELMDIATIVK</sequence>
<dbReference type="EMBL" id="BK032794">
    <property type="protein sequence ID" value="DAF60709.1"/>
    <property type="molecule type" value="Genomic_DNA"/>
</dbReference>
<proteinExistence type="predicted"/>
<evidence type="ECO:0000313" key="1">
    <source>
        <dbReference type="EMBL" id="DAF60709.1"/>
    </source>
</evidence>
<dbReference type="SUPFAM" id="SSF46785">
    <property type="entry name" value="Winged helix' DNA-binding domain"/>
    <property type="match status" value="1"/>
</dbReference>
<dbReference type="Pfam" id="PF09639">
    <property type="entry name" value="YjcQ"/>
    <property type="match status" value="1"/>
</dbReference>
<protein>
    <submittedName>
        <fullName evidence="1">YjcQ protein</fullName>
    </submittedName>
</protein>
<reference evidence="1" key="1">
    <citation type="journal article" date="2021" name="Proc. Natl. Acad. Sci. U.S.A.">
        <title>A Catalog of Tens of Thousands of Viruses from Human Metagenomes Reveals Hidden Associations with Chronic Diseases.</title>
        <authorList>
            <person name="Tisza M.J."/>
            <person name="Buck C.B."/>
        </authorList>
    </citation>
    <scope>NUCLEOTIDE SEQUENCE</scope>
    <source>
        <strain evidence="1">CtQWe10</strain>
    </source>
</reference>
<dbReference type="InterPro" id="IPR036390">
    <property type="entry name" value="WH_DNA-bd_sf"/>
</dbReference>